<reference evidence="1 2" key="1">
    <citation type="submission" date="2019-02" db="EMBL/GenBank/DDBJ databases">
        <title>Pedobacter sp. nov., a novel speices isolated from soil of pinguins habitat in Antarcitica.</title>
        <authorList>
            <person name="He R.-H."/>
        </authorList>
    </citation>
    <scope>NUCLEOTIDE SEQUENCE [LARGE SCALE GENOMIC DNA]</scope>
    <source>
        <strain evidence="1 2">E01020</strain>
    </source>
</reference>
<protein>
    <recommendedName>
        <fullName evidence="3">FAS1 domain-containing protein</fullName>
    </recommendedName>
</protein>
<sequence>MKKNQYFIKTFTLCAMILFFAGCKKKSIYEDYVNTTQSFNGSAMAYLQAQPKGTFDSLLLVINRFPNLKDSLTNQKVTLFAPVDKSFQASIKYLNIQRKSEGKTPIYLSSASDVDLYFMVSQYIIRGVKTADDFSSKPDGADVVSISSNYTMHVDYRKLSASGFVGGGAASLDFSDSYGSLLRADWTTATTDAINIKTTNATINILSPLHNFGFDRFIYLLDK</sequence>
<dbReference type="Proteomes" id="UP000295668">
    <property type="component" value="Unassembled WGS sequence"/>
</dbReference>
<proteinExistence type="predicted"/>
<dbReference type="SUPFAM" id="SSF82153">
    <property type="entry name" value="FAS1 domain"/>
    <property type="match status" value="1"/>
</dbReference>
<dbReference type="PROSITE" id="PS51257">
    <property type="entry name" value="PROKAR_LIPOPROTEIN"/>
    <property type="match status" value="1"/>
</dbReference>
<dbReference type="InterPro" id="IPR036378">
    <property type="entry name" value="FAS1_dom_sf"/>
</dbReference>
<dbReference type="Gene3D" id="2.30.180.10">
    <property type="entry name" value="FAS1 domain"/>
    <property type="match status" value="1"/>
</dbReference>
<dbReference type="AlphaFoldDB" id="A0A4R5MKT3"/>
<accession>A0A4R5MKT3</accession>
<keyword evidence="2" id="KW-1185">Reference proteome</keyword>
<name>A0A4R5MKT3_9SPHI</name>
<organism evidence="1 2">
    <name type="scientific">Pedobacter changchengzhani</name>
    <dbReference type="NCBI Taxonomy" id="2529274"/>
    <lineage>
        <taxon>Bacteria</taxon>
        <taxon>Pseudomonadati</taxon>
        <taxon>Bacteroidota</taxon>
        <taxon>Sphingobacteriia</taxon>
        <taxon>Sphingobacteriales</taxon>
        <taxon>Sphingobacteriaceae</taxon>
        <taxon>Pedobacter</taxon>
    </lineage>
</organism>
<evidence type="ECO:0008006" key="3">
    <source>
        <dbReference type="Google" id="ProtNLM"/>
    </source>
</evidence>
<evidence type="ECO:0000313" key="2">
    <source>
        <dbReference type="Proteomes" id="UP000295668"/>
    </source>
</evidence>
<evidence type="ECO:0000313" key="1">
    <source>
        <dbReference type="EMBL" id="TDG36218.1"/>
    </source>
</evidence>
<dbReference type="EMBL" id="SJCY01000005">
    <property type="protein sequence ID" value="TDG36218.1"/>
    <property type="molecule type" value="Genomic_DNA"/>
</dbReference>
<comment type="caution">
    <text evidence="1">The sequence shown here is derived from an EMBL/GenBank/DDBJ whole genome shotgun (WGS) entry which is preliminary data.</text>
</comment>
<gene>
    <name evidence="1" type="ORF">EZJ43_09450</name>
</gene>
<dbReference type="RefSeq" id="WP_165953125.1">
    <property type="nucleotide sequence ID" value="NZ_SJCY01000005.1"/>
</dbReference>